<dbReference type="PANTHER" id="PTHR43434:SF1">
    <property type="entry name" value="PHOSPHOGLYCOLATE PHOSPHATASE"/>
    <property type="match status" value="1"/>
</dbReference>
<proteinExistence type="predicted"/>
<evidence type="ECO:0000313" key="2">
    <source>
        <dbReference type="Proteomes" id="UP000442990"/>
    </source>
</evidence>
<evidence type="ECO:0000313" key="1">
    <source>
        <dbReference type="EMBL" id="KAB1982320.1"/>
    </source>
</evidence>
<dbReference type="GO" id="GO:0006281">
    <property type="term" value="P:DNA repair"/>
    <property type="evidence" value="ECO:0007669"/>
    <property type="project" value="TreeGrafter"/>
</dbReference>
<dbReference type="Pfam" id="PF00702">
    <property type="entry name" value="Hydrolase"/>
    <property type="match status" value="1"/>
</dbReference>
<dbReference type="CDD" id="cd01427">
    <property type="entry name" value="HAD_like"/>
    <property type="match status" value="1"/>
</dbReference>
<comment type="caution">
    <text evidence="1">The sequence shown here is derived from an EMBL/GenBank/DDBJ whole genome shotgun (WGS) entry which is preliminary data.</text>
</comment>
<organism evidence="1 2">
    <name type="scientific">Streptomyces triticiradicis</name>
    <dbReference type="NCBI Taxonomy" id="2651189"/>
    <lineage>
        <taxon>Bacteria</taxon>
        <taxon>Bacillati</taxon>
        <taxon>Actinomycetota</taxon>
        <taxon>Actinomycetes</taxon>
        <taxon>Kitasatosporales</taxon>
        <taxon>Streptomycetaceae</taxon>
        <taxon>Streptomyces</taxon>
    </lineage>
</organism>
<dbReference type="PANTHER" id="PTHR43434">
    <property type="entry name" value="PHOSPHOGLYCOLATE PHOSPHATASE"/>
    <property type="match status" value="1"/>
</dbReference>
<accession>A0A7J5D864</accession>
<dbReference type="GO" id="GO:0005829">
    <property type="term" value="C:cytosol"/>
    <property type="evidence" value="ECO:0007669"/>
    <property type="project" value="TreeGrafter"/>
</dbReference>
<gene>
    <name evidence="1" type="ORF">F8144_30645</name>
</gene>
<keyword evidence="2" id="KW-1185">Reference proteome</keyword>
<dbReference type="EMBL" id="WBKG01000031">
    <property type="protein sequence ID" value="KAB1982320.1"/>
    <property type="molecule type" value="Genomic_DNA"/>
</dbReference>
<protein>
    <submittedName>
        <fullName evidence="1">HAD family hydrolase</fullName>
    </submittedName>
</protein>
<dbReference type="InterPro" id="IPR006439">
    <property type="entry name" value="HAD-SF_hydro_IA"/>
</dbReference>
<dbReference type="GO" id="GO:0008967">
    <property type="term" value="F:phosphoglycolate phosphatase activity"/>
    <property type="evidence" value="ECO:0007669"/>
    <property type="project" value="TreeGrafter"/>
</dbReference>
<dbReference type="AlphaFoldDB" id="A0A7J5D864"/>
<dbReference type="Gene3D" id="3.40.50.1000">
    <property type="entry name" value="HAD superfamily/HAD-like"/>
    <property type="match status" value="1"/>
</dbReference>
<keyword evidence="1" id="KW-0378">Hydrolase</keyword>
<dbReference type="NCBIfam" id="TIGR01509">
    <property type="entry name" value="HAD-SF-IA-v3"/>
    <property type="match status" value="1"/>
</dbReference>
<name>A0A7J5D864_9ACTN</name>
<dbReference type="InterPro" id="IPR023214">
    <property type="entry name" value="HAD_sf"/>
</dbReference>
<dbReference type="NCBIfam" id="TIGR01549">
    <property type="entry name" value="HAD-SF-IA-v1"/>
    <property type="match status" value="1"/>
</dbReference>
<dbReference type="InterPro" id="IPR036412">
    <property type="entry name" value="HAD-like_sf"/>
</dbReference>
<sequence length="262" mass="29185">MVRRPLGNHHHGPETLLVTSDTTQTDVVATQTENLRDTITRARYVLFDFDGPVCRLYAGHAAERVAKDLVEWLERQGMRGLLTSEERRHPDPLVVLHAVDRRRPRSDLVVELEARFTQQELKAVDKAWPTAYADAVIRTWRAVGARLAITTNNSPLTAARYLDGRGLADCFAPHIYGRTQELRHLKPDPNCLNRALNALGADPSKALMIGDTPSDLYAAERAGVPFLGYARNGDKEKELRDAGAEHVVVSLETVLRVLRGQG</sequence>
<dbReference type="SUPFAM" id="SSF56784">
    <property type="entry name" value="HAD-like"/>
    <property type="match status" value="1"/>
</dbReference>
<dbReference type="InterPro" id="IPR050155">
    <property type="entry name" value="HAD-like_hydrolase_sf"/>
</dbReference>
<dbReference type="Proteomes" id="UP000442990">
    <property type="component" value="Unassembled WGS sequence"/>
</dbReference>
<reference evidence="1 2" key="1">
    <citation type="submission" date="2019-09" db="EMBL/GenBank/DDBJ databases">
        <title>Isolation and identification of active actinomycetes.</title>
        <authorList>
            <person name="Yu Z."/>
            <person name="Han C."/>
            <person name="Yu B."/>
        </authorList>
    </citation>
    <scope>NUCLEOTIDE SEQUENCE [LARGE SCALE GENOMIC DNA]</scope>
    <source>
        <strain evidence="1 2">NEAU-H2</strain>
    </source>
</reference>